<proteinExistence type="predicted"/>
<dbReference type="Pfam" id="PF04773">
    <property type="entry name" value="FecR"/>
    <property type="match status" value="1"/>
</dbReference>
<organism evidence="3 4">
    <name type="scientific">Dongia rigui</name>
    <dbReference type="NCBI Taxonomy" id="940149"/>
    <lineage>
        <taxon>Bacteria</taxon>
        <taxon>Pseudomonadati</taxon>
        <taxon>Pseudomonadota</taxon>
        <taxon>Alphaproteobacteria</taxon>
        <taxon>Rhodospirillales</taxon>
        <taxon>Dongiaceae</taxon>
        <taxon>Dongia</taxon>
    </lineage>
</organism>
<feature type="domain" description="FecR protein" evidence="2">
    <location>
        <begin position="64"/>
        <end position="162"/>
    </location>
</feature>
<accession>A0ABU5DVA5</accession>
<dbReference type="RefSeq" id="WP_320499612.1">
    <property type="nucleotide sequence ID" value="NZ_JAXCLX010000001.1"/>
</dbReference>
<gene>
    <name evidence="3" type="ORF">SMD31_04865</name>
</gene>
<reference evidence="3 4" key="1">
    <citation type="journal article" date="2013" name="Antonie Van Leeuwenhoek">
        <title>Dongia rigui sp. nov., isolated from freshwater of a large wetland in Korea.</title>
        <authorList>
            <person name="Baik K.S."/>
            <person name="Hwang Y.M."/>
            <person name="Choi J.S."/>
            <person name="Kwon J."/>
            <person name="Seong C.N."/>
        </authorList>
    </citation>
    <scope>NUCLEOTIDE SEQUENCE [LARGE SCALE GENOMIC DNA]</scope>
    <source>
        <strain evidence="3 4">04SU4-P</strain>
    </source>
</reference>
<dbReference type="Proteomes" id="UP001271769">
    <property type="component" value="Unassembled WGS sequence"/>
</dbReference>
<keyword evidence="4" id="KW-1185">Reference proteome</keyword>
<evidence type="ECO:0000256" key="1">
    <source>
        <dbReference type="SAM" id="SignalP"/>
    </source>
</evidence>
<dbReference type="EMBL" id="JAXCLX010000001">
    <property type="protein sequence ID" value="MDY0871236.1"/>
    <property type="molecule type" value="Genomic_DNA"/>
</dbReference>
<keyword evidence="1" id="KW-0732">Signal</keyword>
<evidence type="ECO:0000313" key="3">
    <source>
        <dbReference type="EMBL" id="MDY0871236.1"/>
    </source>
</evidence>
<sequence>MRSKTKICAAAGSLAVLLLSAAQPALADPVGLVQRVQNAVYGTEPQGSRTPKQRRDGIVADELIETTQHSAIEIGFIDGSDLVIGAEAKVTIDRFAFDAGANSGEAVLTLTRGAFRWITGVMPKGGVSLETPTATITIRGTNLKLGVRANGDTLLGLVDGEVDIRAKGTGASAKLSAGQSARVTSNGIEIIDDVISVADAIVDDGWFNAIGRDNSSRARDGDSEGGGGNN</sequence>
<comment type="caution">
    <text evidence="3">The sequence shown here is derived from an EMBL/GenBank/DDBJ whole genome shotgun (WGS) entry which is preliminary data.</text>
</comment>
<dbReference type="Gene3D" id="2.60.120.1440">
    <property type="match status" value="1"/>
</dbReference>
<dbReference type="InterPro" id="IPR006860">
    <property type="entry name" value="FecR"/>
</dbReference>
<feature type="signal peptide" evidence="1">
    <location>
        <begin position="1"/>
        <end position="27"/>
    </location>
</feature>
<evidence type="ECO:0000259" key="2">
    <source>
        <dbReference type="Pfam" id="PF04773"/>
    </source>
</evidence>
<name>A0ABU5DVA5_9PROT</name>
<evidence type="ECO:0000313" key="4">
    <source>
        <dbReference type="Proteomes" id="UP001271769"/>
    </source>
</evidence>
<feature type="chain" id="PRO_5046551361" evidence="1">
    <location>
        <begin position="28"/>
        <end position="230"/>
    </location>
</feature>
<protein>
    <submittedName>
        <fullName evidence="3">FecR domain-containing protein</fullName>
    </submittedName>
</protein>